<evidence type="ECO:0000313" key="1">
    <source>
        <dbReference type="EMBL" id="MDN4173146.1"/>
    </source>
</evidence>
<protein>
    <submittedName>
        <fullName evidence="1">HEPN domain-containing protein</fullName>
    </submittedName>
</protein>
<accession>A0ABT8FEP4</accession>
<sequence length="490" mass="53941">MTFEVETPGDRWTRAANFLGEPALAFVLDLQPGEQPADDDLRRWEATEQFGQLLVDDSSMQPEQRLSLKSRLLTQVASGTGLTSVEAIRRHVGGRLPARTDDDLVDAFVRLAFNGLAIEHLDGAAQDRFSLSASFQDPALHGPAAEAFLRDPDLTTLFPQQDGEVDARGQQVALGILTWLPADGGTTDLRIVVGVVVAQTLARMRFEGRLEEDALVEYVRRTLDELRRAARGEEVPVLILSGLVGVEVDAPIDRGTWGLVPASGLAIASWPSAEHRTPKSVLWIKSTQRLVGRIRNDAPDQEINAAFERLQELASAHTAALRRDVMRLQFCIAAWAAERDQTVDVTATWHWSLFPMIGAQTPYVTTQQGGRPDAQLTKTDLDEIATTMDEIGDVTKRLDIALTRIVRVSSERRDPGDALIDAVMAWENMLGSRTETTFKVCAGLAWLLEPDDKARRTATFGRAKKLYAARSDIVHGAANLKRPRFDAAPV</sequence>
<keyword evidence="2" id="KW-1185">Reference proteome</keyword>
<dbReference type="Proteomes" id="UP001168620">
    <property type="component" value="Unassembled WGS sequence"/>
</dbReference>
<reference evidence="1" key="1">
    <citation type="submission" date="2023-06" db="EMBL/GenBank/DDBJ databases">
        <title>Draft genome sequence of Nocardioides sp. SOB77.</title>
        <authorList>
            <person name="Zhang G."/>
        </authorList>
    </citation>
    <scope>NUCLEOTIDE SEQUENCE</scope>
    <source>
        <strain evidence="1">SOB77</strain>
    </source>
</reference>
<evidence type="ECO:0000313" key="2">
    <source>
        <dbReference type="Proteomes" id="UP001168620"/>
    </source>
</evidence>
<proteinExistence type="predicted"/>
<gene>
    <name evidence="1" type="ORF">QWY28_09350</name>
</gene>
<dbReference type="EMBL" id="JAUHJQ010000002">
    <property type="protein sequence ID" value="MDN4173146.1"/>
    <property type="molecule type" value="Genomic_DNA"/>
</dbReference>
<comment type="caution">
    <text evidence="1">The sequence shown here is derived from an EMBL/GenBank/DDBJ whole genome shotgun (WGS) entry which is preliminary data.</text>
</comment>
<dbReference type="RefSeq" id="WP_300952227.1">
    <property type="nucleotide sequence ID" value="NZ_JAUHJQ010000002.1"/>
</dbReference>
<name>A0ABT8FEP4_9ACTN</name>
<organism evidence="1 2">
    <name type="scientific">Nocardioides oceani</name>
    <dbReference type="NCBI Taxonomy" id="3058369"/>
    <lineage>
        <taxon>Bacteria</taxon>
        <taxon>Bacillati</taxon>
        <taxon>Actinomycetota</taxon>
        <taxon>Actinomycetes</taxon>
        <taxon>Propionibacteriales</taxon>
        <taxon>Nocardioidaceae</taxon>
        <taxon>Nocardioides</taxon>
    </lineage>
</organism>